<dbReference type="EMBL" id="PXYI01000002">
    <property type="protein sequence ID" value="PSJ41835.1"/>
    <property type="molecule type" value="Genomic_DNA"/>
</dbReference>
<evidence type="ECO:0000313" key="1">
    <source>
        <dbReference type="EMBL" id="PSJ41835.1"/>
    </source>
</evidence>
<gene>
    <name evidence="1" type="ORF">C7I55_06065</name>
</gene>
<keyword evidence="2" id="KW-1185">Reference proteome</keyword>
<reference evidence="1 2" key="1">
    <citation type="submission" date="2018-03" db="EMBL/GenBank/DDBJ databases">
        <title>The draft genome of Sphingosinicella sp. GL-C-18.</title>
        <authorList>
            <person name="Liu L."/>
            <person name="Li L."/>
            <person name="Liang L."/>
            <person name="Zhang X."/>
            <person name="Wang T."/>
        </authorList>
    </citation>
    <scope>NUCLEOTIDE SEQUENCE [LARGE SCALE GENOMIC DNA]</scope>
    <source>
        <strain evidence="1 2">GL-C-18</strain>
    </source>
</reference>
<organism evidence="1 2">
    <name type="scientific">Allosphingosinicella deserti</name>
    <dbReference type="NCBI Taxonomy" id="2116704"/>
    <lineage>
        <taxon>Bacteria</taxon>
        <taxon>Pseudomonadati</taxon>
        <taxon>Pseudomonadota</taxon>
        <taxon>Alphaproteobacteria</taxon>
        <taxon>Sphingomonadales</taxon>
        <taxon>Sphingomonadaceae</taxon>
        <taxon>Allosphingosinicella</taxon>
    </lineage>
</organism>
<evidence type="ECO:0000313" key="2">
    <source>
        <dbReference type="Proteomes" id="UP000241167"/>
    </source>
</evidence>
<proteinExistence type="predicted"/>
<dbReference type="AlphaFoldDB" id="A0A2P7QV50"/>
<protein>
    <submittedName>
        <fullName evidence="1">Uncharacterized protein</fullName>
    </submittedName>
</protein>
<comment type="caution">
    <text evidence="1">The sequence shown here is derived from an EMBL/GenBank/DDBJ whole genome shotgun (WGS) entry which is preliminary data.</text>
</comment>
<dbReference type="Proteomes" id="UP000241167">
    <property type="component" value="Unassembled WGS sequence"/>
</dbReference>
<name>A0A2P7QV50_9SPHN</name>
<sequence length="103" mass="11187">MLLVRAELCDRLETLSNLTRRLSPRDFTARVETIRTLAAAYGLTPVVRVAEALERAVAETSSDIRACPTALYLARLQDAIGCEKLDEKASQALLASVSVRLGA</sequence>
<accession>A0A2P7QV50</accession>